<protein>
    <submittedName>
        <fullName evidence="1">Uncharacterized protein</fullName>
    </submittedName>
</protein>
<evidence type="ECO:0000313" key="1">
    <source>
        <dbReference type="EMBL" id="KFK28294.1"/>
    </source>
</evidence>
<evidence type="ECO:0000313" key="2">
    <source>
        <dbReference type="Proteomes" id="UP000029120"/>
    </source>
</evidence>
<gene>
    <name evidence="1" type="ordered locus">AALP_Aa8g497600</name>
</gene>
<name>A0A087GEJ2_ARAAL</name>
<accession>A0A087GEJ2</accession>
<dbReference type="Gramene" id="KFK28294">
    <property type="protein sequence ID" value="KFK28294"/>
    <property type="gene ID" value="AALP_AA8G497600"/>
</dbReference>
<dbReference type="EMBL" id="CM002876">
    <property type="protein sequence ID" value="KFK28294.1"/>
    <property type="molecule type" value="Genomic_DNA"/>
</dbReference>
<proteinExistence type="predicted"/>
<reference evidence="2" key="1">
    <citation type="journal article" date="2015" name="Nat. Plants">
        <title>Genome expansion of Arabis alpina linked with retrotransposition and reduced symmetric DNA methylation.</title>
        <authorList>
            <person name="Willing E.M."/>
            <person name="Rawat V."/>
            <person name="Mandakova T."/>
            <person name="Maumus F."/>
            <person name="James G.V."/>
            <person name="Nordstroem K.J."/>
            <person name="Becker C."/>
            <person name="Warthmann N."/>
            <person name="Chica C."/>
            <person name="Szarzynska B."/>
            <person name="Zytnicki M."/>
            <person name="Albani M.C."/>
            <person name="Kiefer C."/>
            <person name="Bergonzi S."/>
            <person name="Castaings L."/>
            <person name="Mateos J.L."/>
            <person name="Berns M.C."/>
            <person name="Bujdoso N."/>
            <person name="Piofczyk T."/>
            <person name="de Lorenzo L."/>
            <person name="Barrero-Sicilia C."/>
            <person name="Mateos I."/>
            <person name="Piednoel M."/>
            <person name="Hagmann J."/>
            <person name="Chen-Min-Tao R."/>
            <person name="Iglesias-Fernandez R."/>
            <person name="Schuster S.C."/>
            <person name="Alonso-Blanco C."/>
            <person name="Roudier F."/>
            <person name="Carbonero P."/>
            <person name="Paz-Ares J."/>
            <person name="Davis S.J."/>
            <person name="Pecinka A."/>
            <person name="Quesneville H."/>
            <person name="Colot V."/>
            <person name="Lysak M.A."/>
            <person name="Weigel D."/>
            <person name="Coupland G."/>
            <person name="Schneeberger K."/>
        </authorList>
    </citation>
    <scope>NUCLEOTIDE SEQUENCE [LARGE SCALE GENOMIC DNA]</scope>
    <source>
        <strain evidence="2">cv. Pajares</strain>
    </source>
</reference>
<sequence length="232" mass="26056">MVCRSGLMAISPILSPRSFLDLTAMSSHLRILPEKSEPPDPPIPPDPPPLSWLVFHDLSLRSCTTLVVLDMLLSSSLNVLSSKSSLERPIFLPCYSIHYSLRFQSTSLCYHLIDLLSYLPYAPFSISPVILVSVRDQKTKLLQWPLSPCFTVPMIYLSCADSDVPLLMSLLLSISRVFGALTLDVREHLSIAFGNLHYLPLSFSNERYVWCYALLVDPKELLVLFLAGERTT</sequence>
<organism evidence="1 2">
    <name type="scientific">Arabis alpina</name>
    <name type="common">Alpine rock-cress</name>
    <dbReference type="NCBI Taxonomy" id="50452"/>
    <lineage>
        <taxon>Eukaryota</taxon>
        <taxon>Viridiplantae</taxon>
        <taxon>Streptophyta</taxon>
        <taxon>Embryophyta</taxon>
        <taxon>Tracheophyta</taxon>
        <taxon>Spermatophyta</taxon>
        <taxon>Magnoliopsida</taxon>
        <taxon>eudicotyledons</taxon>
        <taxon>Gunneridae</taxon>
        <taxon>Pentapetalae</taxon>
        <taxon>rosids</taxon>
        <taxon>malvids</taxon>
        <taxon>Brassicales</taxon>
        <taxon>Brassicaceae</taxon>
        <taxon>Arabideae</taxon>
        <taxon>Arabis</taxon>
    </lineage>
</organism>
<dbReference type="AlphaFoldDB" id="A0A087GEJ2"/>
<dbReference type="Proteomes" id="UP000029120">
    <property type="component" value="Chromosome 8"/>
</dbReference>
<keyword evidence="2" id="KW-1185">Reference proteome</keyword>